<evidence type="ECO:0000313" key="3">
    <source>
        <dbReference type="Proteomes" id="UP001295794"/>
    </source>
</evidence>
<keyword evidence="3" id="KW-1185">Reference proteome</keyword>
<comment type="caution">
    <text evidence="2">The sequence shown here is derived from an EMBL/GenBank/DDBJ whole genome shotgun (WGS) entry which is preliminary data.</text>
</comment>
<proteinExistence type="predicted"/>
<feature type="non-terminal residue" evidence="2">
    <location>
        <position position="93"/>
    </location>
</feature>
<evidence type="ECO:0000313" key="2">
    <source>
        <dbReference type="EMBL" id="CAK5267808.1"/>
    </source>
</evidence>
<feature type="region of interest" description="Disordered" evidence="1">
    <location>
        <begin position="21"/>
        <end position="93"/>
    </location>
</feature>
<evidence type="ECO:0000256" key="1">
    <source>
        <dbReference type="SAM" id="MobiDB-lite"/>
    </source>
</evidence>
<feature type="compositionally biased region" description="Low complexity" evidence="1">
    <location>
        <begin position="81"/>
        <end position="93"/>
    </location>
</feature>
<dbReference type="EMBL" id="CAVNYO010000135">
    <property type="protein sequence ID" value="CAK5267808.1"/>
    <property type="molecule type" value="Genomic_DNA"/>
</dbReference>
<organism evidence="2 3">
    <name type="scientific">Mycena citricolor</name>
    <dbReference type="NCBI Taxonomy" id="2018698"/>
    <lineage>
        <taxon>Eukaryota</taxon>
        <taxon>Fungi</taxon>
        <taxon>Dikarya</taxon>
        <taxon>Basidiomycota</taxon>
        <taxon>Agaricomycotina</taxon>
        <taxon>Agaricomycetes</taxon>
        <taxon>Agaricomycetidae</taxon>
        <taxon>Agaricales</taxon>
        <taxon>Marasmiineae</taxon>
        <taxon>Mycenaceae</taxon>
        <taxon>Mycena</taxon>
    </lineage>
</organism>
<dbReference type="AlphaFoldDB" id="A0AAD2H1Q1"/>
<reference evidence="2" key="1">
    <citation type="submission" date="2023-11" db="EMBL/GenBank/DDBJ databases">
        <authorList>
            <person name="De Vega J J."/>
            <person name="De Vega J J."/>
        </authorList>
    </citation>
    <scope>NUCLEOTIDE SEQUENCE</scope>
</reference>
<sequence length="93" mass="10085">MQREAPLDGERPLPIRLEQLPNRIGLHPAHDASIASPRLQSAQCPRRQPRPSPSPPRNHTARRSGLGDPPPGARSTPPPASRTRPGAGASRRF</sequence>
<dbReference type="Proteomes" id="UP001295794">
    <property type="component" value="Unassembled WGS sequence"/>
</dbReference>
<name>A0AAD2H1Q1_9AGAR</name>
<feature type="compositionally biased region" description="Pro residues" evidence="1">
    <location>
        <begin position="68"/>
        <end position="80"/>
    </location>
</feature>
<protein>
    <submittedName>
        <fullName evidence="2">Uncharacterized protein</fullName>
    </submittedName>
</protein>
<accession>A0AAD2H1Q1</accession>
<gene>
    <name evidence="2" type="ORF">MYCIT1_LOCUS10638</name>
</gene>